<dbReference type="GO" id="GO:0019646">
    <property type="term" value="P:aerobic electron transport chain"/>
    <property type="evidence" value="ECO:0007669"/>
    <property type="project" value="TreeGrafter"/>
</dbReference>
<evidence type="ECO:0000313" key="7">
    <source>
        <dbReference type="EMBL" id="KAG7345811.1"/>
    </source>
</evidence>
<reference evidence="7" key="1">
    <citation type="journal article" date="2021" name="Sci. Rep.">
        <title>Diploid genomic architecture of Nitzschia inconspicua, an elite biomass production diatom.</title>
        <authorList>
            <person name="Oliver A."/>
            <person name="Podell S."/>
            <person name="Pinowska A."/>
            <person name="Traller J.C."/>
            <person name="Smith S.R."/>
            <person name="McClure R."/>
            <person name="Beliaev A."/>
            <person name="Bohutskyi P."/>
            <person name="Hill E.A."/>
            <person name="Rabines A."/>
            <person name="Zheng H."/>
            <person name="Allen L.Z."/>
            <person name="Kuo A."/>
            <person name="Grigoriev I.V."/>
            <person name="Allen A.E."/>
            <person name="Hazlebeck D."/>
            <person name="Allen E.E."/>
        </authorList>
    </citation>
    <scope>NUCLEOTIDE SEQUENCE</scope>
    <source>
        <strain evidence="7">Hildebrandi</strain>
    </source>
</reference>
<dbReference type="GO" id="GO:0003955">
    <property type="term" value="F:NAD(P)H dehydrogenase (quinone) activity"/>
    <property type="evidence" value="ECO:0007669"/>
    <property type="project" value="TreeGrafter"/>
</dbReference>
<keyword evidence="8" id="KW-1185">Reference proteome</keyword>
<comment type="caution">
    <text evidence="7">The sequence shown here is derived from an EMBL/GenBank/DDBJ whole genome shotgun (WGS) entry which is preliminary data.</text>
</comment>
<dbReference type="InterPro" id="IPR051169">
    <property type="entry name" value="NADH-Q_oxidoreductase"/>
</dbReference>
<feature type="region of interest" description="Disordered" evidence="5">
    <location>
        <begin position="156"/>
        <end position="185"/>
    </location>
</feature>
<keyword evidence="4" id="KW-0560">Oxidoreductase</keyword>
<dbReference type="Proteomes" id="UP000693970">
    <property type="component" value="Unassembled WGS sequence"/>
</dbReference>
<protein>
    <submittedName>
        <fullName evidence="7">NADH dehydrogenase, FAD-containing subunit</fullName>
    </submittedName>
</protein>
<sequence>MTFETFLFCLFNILYTVTSFRPFFLSTNGHLQQRRNRILSNTKEVARSSSTLLLATLYDRCDVAIVGGGFGGLYTALALDRMAKEAQQRMLLLSGQRRIPSLDIVLIDPSDQFVFLPLLYDLTMGTASTREVCPTYQDLLEGTNIRHVKASLKGFSSSTTTNNKEEEKEEESGSISSLSSSLSDKPCSTFQLSPCDPNSSDDILFLSFDKAAVLSVGATPQSILQTVPGATNYTQPFYTQQDAMDTRDLLFQLEQKVRRNHKPKVAVVGGGYGGVELAACLARRLPDAHISLLTRGPPMKGTRAESLVDQALSKLNVTIELVSVDKIEPIEPNESDGARIPSGRKYKGLVRIHRSDLMGNPVDTTSSNDEQWDAVFWTAGSTVADPVPHGLTELSMTTSGRLAVDDTLQCSWNTTQLSLSSAPMVLSTLPPIFALGDCAEIIPTPRPNVPKTAQAAIQQADVVAQNVLTTILDSTGAVVVGKKMKKSSFHFQDLGTVLNLGGPNGAVVGPHDTDSLLGPILIPLLDTARVGLSAADNVVAQILNAPTTDPTSKQIVERLGLSLGGYGLGVVDDDDSTSNKGTLSGTLSGITRRAIYSLRMPTNKQRAYASVSSFVSSVSALAKEASDEYQRVVVKARENIEETTK</sequence>
<dbReference type="InterPro" id="IPR023753">
    <property type="entry name" value="FAD/NAD-binding_dom"/>
</dbReference>
<evidence type="ECO:0000259" key="6">
    <source>
        <dbReference type="Pfam" id="PF07992"/>
    </source>
</evidence>
<evidence type="ECO:0000256" key="3">
    <source>
        <dbReference type="ARBA" id="ARBA00022827"/>
    </source>
</evidence>
<name>A0A9K3KLY5_9STRA</name>
<reference evidence="7" key="2">
    <citation type="submission" date="2021-04" db="EMBL/GenBank/DDBJ databases">
        <authorList>
            <person name="Podell S."/>
        </authorList>
    </citation>
    <scope>NUCLEOTIDE SEQUENCE</scope>
    <source>
        <strain evidence="7">Hildebrandi</strain>
    </source>
</reference>
<dbReference type="OrthoDB" id="5376590at2759"/>
<dbReference type="Pfam" id="PF07992">
    <property type="entry name" value="Pyr_redox_2"/>
    <property type="match status" value="1"/>
</dbReference>
<accession>A0A9K3KLY5</accession>
<feature type="domain" description="FAD/NAD(P)-binding" evidence="6">
    <location>
        <begin position="62"/>
        <end position="460"/>
    </location>
</feature>
<dbReference type="AlphaFoldDB" id="A0A9K3KLY5"/>
<dbReference type="PANTHER" id="PTHR42913:SF4">
    <property type="entry name" value="ALTERNATIVE NAD(P)H-UBIQUINONE OXIDOREDUCTASE C1, CHLOROPLASTIC_MITOCHONDRIAL"/>
    <property type="match status" value="1"/>
</dbReference>
<organism evidence="7 8">
    <name type="scientific">Nitzschia inconspicua</name>
    <dbReference type="NCBI Taxonomy" id="303405"/>
    <lineage>
        <taxon>Eukaryota</taxon>
        <taxon>Sar</taxon>
        <taxon>Stramenopiles</taxon>
        <taxon>Ochrophyta</taxon>
        <taxon>Bacillariophyta</taxon>
        <taxon>Bacillariophyceae</taxon>
        <taxon>Bacillariophycidae</taxon>
        <taxon>Bacillariales</taxon>
        <taxon>Bacillariaceae</taxon>
        <taxon>Nitzschia</taxon>
    </lineage>
</organism>
<feature type="compositionally biased region" description="Low complexity" evidence="5">
    <location>
        <begin position="173"/>
        <end position="183"/>
    </location>
</feature>
<evidence type="ECO:0000256" key="5">
    <source>
        <dbReference type="SAM" id="MobiDB-lite"/>
    </source>
</evidence>
<keyword evidence="3" id="KW-0274">FAD</keyword>
<evidence type="ECO:0000313" key="8">
    <source>
        <dbReference type="Proteomes" id="UP000693970"/>
    </source>
</evidence>
<comment type="cofactor">
    <cofactor evidence="1">
        <name>FAD</name>
        <dbReference type="ChEBI" id="CHEBI:57692"/>
    </cofactor>
</comment>
<proteinExistence type="predicted"/>
<gene>
    <name evidence="7" type="ORF">IV203_033342</name>
</gene>
<dbReference type="PANTHER" id="PTHR42913">
    <property type="entry name" value="APOPTOSIS-INDUCING FACTOR 1"/>
    <property type="match status" value="1"/>
</dbReference>
<keyword evidence="2" id="KW-0285">Flavoprotein</keyword>
<evidence type="ECO:0000256" key="4">
    <source>
        <dbReference type="ARBA" id="ARBA00023002"/>
    </source>
</evidence>
<evidence type="ECO:0000256" key="1">
    <source>
        <dbReference type="ARBA" id="ARBA00001974"/>
    </source>
</evidence>
<evidence type="ECO:0000256" key="2">
    <source>
        <dbReference type="ARBA" id="ARBA00022630"/>
    </source>
</evidence>
<dbReference type="EMBL" id="JAGRRH010000022">
    <property type="protein sequence ID" value="KAG7345811.1"/>
    <property type="molecule type" value="Genomic_DNA"/>
</dbReference>